<dbReference type="EMBL" id="BLXT01007928">
    <property type="protein sequence ID" value="GFO44029.1"/>
    <property type="molecule type" value="Genomic_DNA"/>
</dbReference>
<comment type="caution">
    <text evidence="1">The sequence shown here is derived from an EMBL/GenBank/DDBJ whole genome shotgun (WGS) entry which is preliminary data.</text>
</comment>
<evidence type="ECO:0000313" key="2">
    <source>
        <dbReference type="Proteomes" id="UP000735302"/>
    </source>
</evidence>
<evidence type="ECO:0000313" key="1">
    <source>
        <dbReference type="EMBL" id="GFO44029.1"/>
    </source>
</evidence>
<name>A0AAV4DII8_9GAST</name>
<accession>A0AAV4DII8</accession>
<proteinExistence type="predicted"/>
<sequence>MDFRTSCPHVPQLPSFSGNVISFVNTVIDNPSKSSAENNGHNTIQAFSSGKKQTLSMLFEASWVYGCERPQVSPSVWKNGRIVTKSDTSHSKVIDSA</sequence>
<organism evidence="1 2">
    <name type="scientific">Plakobranchus ocellatus</name>
    <dbReference type="NCBI Taxonomy" id="259542"/>
    <lineage>
        <taxon>Eukaryota</taxon>
        <taxon>Metazoa</taxon>
        <taxon>Spiralia</taxon>
        <taxon>Lophotrochozoa</taxon>
        <taxon>Mollusca</taxon>
        <taxon>Gastropoda</taxon>
        <taxon>Heterobranchia</taxon>
        <taxon>Euthyneura</taxon>
        <taxon>Panpulmonata</taxon>
        <taxon>Sacoglossa</taxon>
        <taxon>Placobranchoidea</taxon>
        <taxon>Plakobranchidae</taxon>
        <taxon>Plakobranchus</taxon>
    </lineage>
</organism>
<reference evidence="1 2" key="1">
    <citation type="journal article" date="2021" name="Elife">
        <title>Chloroplast acquisition without the gene transfer in kleptoplastic sea slugs, Plakobranchus ocellatus.</title>
        <authorList>
            <person name="Maeda T."/>
            <person name="Takahashi S."/>
            <person name="Yoshida T."/>
            <person name="Shimamura S."/>
            <person name="Takaki Y."/>
            <person name="Nagai Y."/>
            <person name="Toyoda A."/>
            <person name="Suzuki Y."/>
            <person name="Arimoto A."/>
            <person name="Ishii H."/>
            <person name="Satoh N."/>
            <person name="Nishiyama T."/>
            <person name="Hasebe M."/>
            <person name="Maruyama T."/>
            <person name="Minagawa J."/>
            <person name="Obokata J."/>
            <person name="Shigenobu S."/>
        </authorList>
    </citation>
    <scope>NUCLEOTIDE SEQUENCE [LARGE SCALE GENOMIC DNA]</scope>
</reference>
<dbReference type="Proteomes" id="UP000735302">
    <property type="component" value="Unassembled WGS sequence"/>
</dbReference>
<gene>
    <name evidence="1" type="ORF">PoB_007053400</name>
</gene>
<dbReference type="AlphaFoldDB" id="A0AAV4DII8"/>
<keyword evidence="2" id="KW-1185">Reference proteome</keyword>
<protein>
    <submittedName>
        <fullName evidence="1">Uncharacterized protein</fullName>
    </submittedName>
</protein>